<evidence type="ECO:0000313" key="2">
    <source>
        <dbReference type="EMBL" id="USQ96055.1"/>
    </source>
</evidence>
<accession>A0ABY4ZU59</accession>
<evidence type="ECO:0008006" key="4">
    <source>
        <dbReference type="Google" id="ProtNLM"/>
    </source>
</evidence>
<evidence type="ECO:0000256" key="1">
    <source>
        <dbReference type="SAM" id="MobiDB-lite"/>
    </source>
</evidence>
<name>A0ABY4ZU59_9CAUL</name>
<sequence>MTPLFHTLPPAPALLGWVRHHQIIRFRFAPGQEAPIKPYWPRPACALAFYPRDAETLVDARGASLIVKPRAALIGQPTVLTHRRGGADFCVYQIEFQPGALHRLMGGEGASLTDVALDAEAVFPDLVEVADRITEARTVGAMVEAAESWLLRRTGACRRDADATTGPPRGWSWAGRGRCNASPSRRG</sequence>
<reference evidence="2 3" key="1">
    <citation type="submission" date="2022-04" db="EMBL/GenBank/DDBJ databases">
        <title>Genome sequence of soybean root-associated Caulobacter segnis RL271.</title>
        <authorList>
            <person name="Longley R."/>
            <person name="Bonito G."/>
            <person name="Trigodet F."/>
            <person name="Crosson S."/>
            <person name="Fiebig A."/>
        </authorList>
    </citation>
    <scope>NUCLEOTIDE SEQUENCE [LARGE SCALE GENOMIC DNA]</scope>
    <source>
        <strain evidence="2 3">RL271</strain>
    </source>
</reference>
<keyword evidence="3" id="KW-1185">Reference proteome</keyword>
<organism evidence="2 3">
    <name type="scientific">Caulobacter segnis</name>
    <dbReference type="NCBI Taxonomy" id="88688"/>
    <lineage>
        <taxon>Bacteria</taxon>
        <taxon>Pseudomonadati</taxon>
        <taxon>Pseudomonadota</taxon>
        <taxon>Alphaproteobacteria</taxon>
        <taxon>Caulobacterales</taxon>
        <taxon>Caulobacteraceae</taxon>
        <taxon>Caulobacter</taxon>
    </lineage>
</organism>
<gene>
    <name evidence="2" type="ORF">MZV50_00140</name>
</gene>
<evidence type="ECO:0000313" key="3">
    <source>
        <dbReference type="Proteomes" id="UP001057520"/>
    </source>
</evidence>
<protein>
    <recommendedName>
        <fullName evidence="4">AraC family transcriptional regulator</fullName>
    </recommendedName>
</protein>
<feature type="region of interest" description="Disordered" evidence="1">
    <location>
        <begin position="159"/>
        <end position="187"/>
    </location>
</feature>
<proteinExistence type="predicted"/>
<dbReference type="EMBL" id="CP096040">
    <property type="protein sequence ID" value="USQ96055.1"/>
    <property type="molecule type" value="Genomic_DNA"/>
</dbReference>
<dbReference type="Proteomes" id="UP001057520">
    <property type="component" value="Chromosome"/>
</dbReference>